<evidence type="ECO:0000256" key="1">
    <source>
        <dbReference type="SAM" id="MobiDB-lite"/>
    </source>
</evidence>
<protein>
    <submittedName>
        <fullName evidence="3">DNA-entry nuclease</fullName>
    </submittedName>
</protein>
<dbReference type="AlphaFoldDB" id="A0A3A6Q7I6"/>
<evidence type="ECO:0000259" key="2">
    <source>
        <dbReference type="SMART" id="SM00894"/>
    </source>
</evidence>
<feature type="compositionally biased region" description="Basic and acidic residues" evidence="1">
    <location>
        <begin position="182"/>
        <end position="202"/>
    </location>
</feature>
<feature type="region of interest" description="Disordered" evidence="1">
    <location>
        <begin position="136"/>
        <end position="162"/>
    </location>
</feature>
<organism evidence="3 4">
    <name type="scientific">Paenibacillus pinisoli</name>
    <dbReference type="NCBI Taxonomy" id="1276110"/>
    <lineage>
        <taxon>Bacteria</taxon>
        <taxon>Bacillati</taxon>
        <taxon>Bacillota</taxon>
        <taxon>Bacilli</taxon>
        <taxon>Bacillales</taxon>
        <taxon>Paenibacillaceae</taxon>
        <taxon>Paenibacillus</taxon>
    </lineage>
</organism>
<dbReference type="OrthoDB" id="1906360at2"/>
<dbReference type="InterPro" id="IPR008613">
    <property type="entry name" value="Excalibur_Ca-bd_domain"/>
</dbReference>
<reference evidence="3 4" key="1">
    <citation type="submission" date="2018-09" db="EMBL/GenBank/DDBJ databases">
        <title>Paenibacillus aracenensis nov. sp. isolated from a cave in southern Spain.</title>
        <authorList>
            <person name="Jurado V."/>
            <person name="Gutierrez-Patricio S."/>
            <person name="Gonzalez-Pimentel J.L."/>
            <person name="Miller A.Z."/>
            <person name="Laiz L."/>
            <person name="Saiz-Jimenez C."/>
        </authorList>
    </citation>
    <scope>NUCLEOTIDE SEQUENCE [LARGE SCALE GENOMIC DNA]</scope>
    <source>
        <strain evidence="3 4">JCM 19203</strain>
    </source>
</reference>
<name>A0A3A6Q7I6_9BACL</name>
<dbReference type="Pfam" id="PF05901">
    <property type="entry name" value="Excalibur"/>
    <property type="match status" value="1"/>
</dbReference>
<gene>
    <name evidence="3" type="ORF">D3P09_03570</name>
</gene>
<proteinExistence type="predicted"/>
<dbReference type="EMBL" id="QXQB01000001">
    <property type="protein sequence ID" value="RJX41814.1"/>
    <property type="molecule type" value="Genomic_DNA"/>
</dbReference>
<accession>A0A3A6Q7I6</accession>
<feature type="region of interest" description="Disordered" evidence="1">
    <location>
        <begin position="178"/>
        <end position="202"/>
    </location>
</feature>
<comment type="caution">
    <text evidence="3">The sequence shown here is derived from an EMBL/GenBank/DDBJ whole genome shotgun (WGS) entry which is preliminary data.</text>
</comment>
<dbReference type="Proteomes" id="UP000267798">
    <property type="component" value="Unassembled WGS sequence"/>
</dbReference>
<evidence type="ECO:0000313" key="4">
    <source>
        <dbReference type="Proteomes" id="UP000267798"/>
    </source>
</evidence>
<keyword evidence="4" id="KW-1185">Reference proteome</keyword>
<feature type="domain" description="Excalibur calcium-binding" evidence="2">
    <location>
        <begin position="166"/>
        <end position="202"/>
    </location>
</feature>
<sequence length="202" mass="21581">MVLLLTACGGYETTTLPSTEYDYELVFPSDQYPETALHIHGAIAQGYASICTINRDGAEANRKQSLAGIDTRNGYDRDEWPMAMCEEGGKGASVAYIDSSDNRGAGSWVGHQLSSYPNGAKILFIVDKPKVLFPNHPVTAKPSDAPKATPVPETTEEQSAENDAVVYANCAAVRAAGKAPLHKGEPGYSRKLDRDGDGVACE</sequence>
<evidence type="ECO:0000313" key="3">
    <source>
        <dbReference type="EMBL" id="RJX41814.1"/>
    </source>
</evidence>
<dbReference type="SMART" id="SM00894">
    <property type="entry name" value="Excalibur"/>
    <property type="match status" value="1"/>
</dbReference>